<evidence type="ECO:0000313" key="3">
    <source>
        <dbReference type="Proteomes" id="UP001589810"/>
    </source>
</evidence>
<feature type="transmembrane region" description="Helical" evidence="1">
    <location>
        <begin position="18"/>
        <end position="36"/>
    </location>
</feature>
<dbReference type="EMBL" id="JBHLUD010000006">
    <property type="protein sequence ID" value="MFC0543538.1"/>
    <property type="molecule type" value="Genomic_DNA"/>
</dbReference>
<keyword evidence="1" id="KW-1133">Transmembrane helix</keyword>
<protein>
    <submittedName>
        <fullName evidence="2">Uncharacterized protein</fullName>
    </submittedName>
</protein>
<evidence type="ECO:0000313" key="2">
    <source>
        <dbReference type="EMBL" id="MFC0543538.1"/>
    </source>
</evidence>
<dbReference type="RefSeq" id="WP_273940084.1">
    <property type="nucleotide sequence ID" value="NZ_CP097263.1"/>
</dbReference>
<keyword evidence="1" id="KW-0472">Membrane</keyword>
<name>A0ABV6MT94_9PSEU</name>
<dbReference type="Proteomes" id="UP001589810">
    <property type="component" value="Unassembled WGS sequence"/>
</dbReference>
<reference evidence="2 3" key="1">
    <citation type="submission" date="2024-09" db="EMBL/GenBank/DDBJ databases">
        <authorList>
            <person name="Sun Q."/>
            <person name="Mori K."/>
        </authorList>
    </citation>
    <scope>NUCLEOTIDE SEQUENCE [LARGE SCALE GENOMIC DNA]</scope>
    <source>
        <strain evidence="2 3">TBRC 1432</strain>
    </source>
</reference>
<comment type="caution">
    <text evidence="2">The sequence shown here is derived from an EMBL/GenBank/DDBJ whole genome shotgun (WGS) entry which is preliminary data.</text>
</comment>
<feature type="transmembrane region" description="Helical" evidence="1">
    <location>
        <begin position="43"/>
        <end position="61"/>
    </location>
</feature>
<gene>
    <name evidence="2" type="ORF">ACFFH7_18700</name>
</gene>
<evidence type="ECO:0000256" key="1">
    <source>
        <dbReference type="SAM" id="Phobius"/>
    </source>
</evidence>
<keyword evidence="1" id="KW-0812">Transmembrane</keyword>
<proteinExistence type="predicted"/>
<sequence>MTAGILGSLVAGLSWPDWVRYLGLAPIVAGAAVAWPARRTRDARLGIGLALAGAGLLIVLAA</sequence>
<keyword evidence="3" id="KW-1185">Reference proteome</keyword>
<organism evidence="2 3">
    <name type="scientific">Kutzneria chonburiensis</name>
    <dbReference type="NCBI Taxonomy" id="1483604"/>
    <lineage>
        <taxon>Bacteria</taxon>
        <taxon>Bacillati</taxon>
        <taxon>Actinomycetota</taxon>
        <taxon>Actinomycetes</taxon>
        <taxon>Pseudonocardiales</taxon>
        <taxon>Pseudonocardiaceae</taxon>
        <taxon>Kutzneria</taxon>
    </lineage>
</organism>
<accession>A0ABV6MT94</accession>